<evidence type="ECO:0000256" key="2">
    <source>
        <dbReference type="ARBA" id="ARBA00022643"/>
    </source>
</evidence>
<feature type="domain" description="FAD-dependent oxidoreductase 2 FAD-binding" evidence="5">
    <location>
        <begin position="4"/>
        <end position="409"/>
    </location>
</feature>
<dbReference type="AlphaFoldDB" id="A0A179CWY7"/>
<comment type="caution">
    <text evidence="6">The sequence shown here is derived from an EMBL/GenBank/DDBJ whole genome shotgun (WGS) entry which is preliminary data.</text>
</comment>
<keyword evidence="1 4" id="KW-0285">Flavoprotein</keyword>
<dbReference type="NCBIfam" id="NF003719">
    <property type="entry name" value="PRK05329.1-2"/>
    <property type="match status" value="1"/>
</dbReference>
<comment type="cofactor">
    <cofactor evidence="4">
        <name>FMN</name>
        <dbReference type="ChEBI" id="CHEBI:58210"/>
    </cofactor>
</comment>
<dbReference type="Pfam" id="PF00890">
    <property type="entry name" value="FAD_binding_2"/>
    <property type="match status" value="1"/>
</dbReference>
<dbReference type="InterPro" id="IPR050315">
    <property type="entry name" value="FAD-oxidoreductase_2"/>
</dbReference>
<evidence type="ECO:0000256" key="3">
    <source>
        <dbReference type="ARBA" id="ARBA00023002"/>
    </source>
</evidence>
<dbReference type="Gene3D" id="3.50.50.60">
    <property type="entry name" value="FAD/NAD(P)-binding domain"/>
    <property type="match status" value="2"/>
</dbReference>
<dbReference type="PANTHER" id="PTHR43400:SF11">
    <property type="entry name" value="ANAEROBIC GLYCEROL-3-PHOSPHATE DEHYDROGENASE SUBUNIT B"/>
    <property type="match status" value="1"/>
</dbReference>
<keyword evidence="2 4" id="KW-0288">FMN</keyword>
<protein>
    <recommendedName>
        <fullName evidence="4">Anaerobic glycerol-3-phosphate dehydrogenase subunit B</fullName>
        <shortName evidence="4">Anaerobic G-3-P dehydrogenase subunit B</shortName>
        <shortName evidence="4">Anaerobic G3Pdhase B</shortName>
        <ecNumber evidence="4">1.1.5.3</ecNumber>
    </recommendedName>
</protein>
<dbReference type="PANTHER" id="PTHR43400">
    <property type="entry name" value="FUMARATE REDUCTASE"/>
    <property type="match status" value="1"/>
</dbReference>
<dbReference type="InterPro" id="IPR009158">
    <property type="entry name" value="G3P_DH_GlpB_su"/>
</dbReference>
<evidence type="ECO:0000256" key="4">
    <source>
        <dbReference type="HAMAP-Rule" id="MF_00753"/>
    </source>
</evidence>
<organism evidence="6 7">
    <name type="scientific">Bibersteinia trehalosi Y31</name>
    <dbReference type="NCBI Taxonomy" id="1261658"/>
    <lineage>
        <taxon>Bacteria</taxon>
        <taxon>Pseudomonadati</taxon>
        <taxon>Pseudomonadota</taxon>
        <taxon>Gammaproteobacteria</taxon>
        <taxon>Pasteurellales</taxon>
        <taxon>Pasteurellaceae</taxon>
        <taxon>Bibersteinia</taxon>
    </lineage>
</organism>
<dbReference type="InterPro" id="IPR003953">
    <property type="entry name" value="FAD-dep_OxRdtase_2_FAD-bd"/>
</dbReference>
<evidence type="ECO:0000259" key="5">
    <source>
        <dbReference type="Pfam" id="PF00890"/>
    </source>
</evidence>
<dbReference type="PATRIC" id="fig|1261658.3.peg.1727"/>
<accession>A0A179CWY7</accession>
<proteinExistence type="inferred from homology"/>
<dbReference type="EC" id="1.1.5.3" evidence="4"/>
<dbReference type="InterPro" id="IPR036188">
    <property type="entry name" value="FAD/NAD-bd_sf"/>
</dbReference>
<comment type="pathway">
    <text evidence="4">Polyol metabolism; glycerol degradation via glycerol kinase pathway; glycerone phosphate from sn-glycerol 3-phosphate (anaerobic route): step 1/1.</text>
</comment>
<dbReference type="EMBL" id="JACI01000002">
    <property type="protein sequence ID" value="OAQ14419.1"/>
    <property type="molecule type" value="Genomic_DNA"/>
</dbReference>
<comment type="catalytic activity">
    <reaction evidence="4">
        <text>a quinone + sn-glycerol 3-phosphate = dihydroxyacetone phosphate + a quinol</text>
        <dbReference type="Rhea" id="RHEA:18977"/>
        <dbReference type="ChEBI" id="CHEBI:24646"/>
        <dbReference type="ChEBI" id="CHEBI:57597"/>
        <dbReference type="ChEBI" id="CHEBI:57642"/>
        <dbReference type="ChEBI" id="CHEBI:132124"/>
        <dbReference type="EC" id="1.1.5.3"/>
    </reaction>
</comment>
<dbReference type="GO" id="GO:0019563">
    <property type="term" value="P:glycerol catabolic process"/>
    <property type="evidence" value="ECO:0007669"/>
    <property type="project" value="UniProtKB-UniRule"/>
</dbReference>
<dbReference type="PIRSF" id="PIRSF000141">
    <property type="entry name" value="Anaerobic_G3P_dh"/>
    <property type="match status" value="1"/>
</dbReference>
<comment type="subunit">
    <text evidence="4">Composed of a catalytic GlpA/B dimer and of membrane bound GlpC.</text>
</comment>
<reference evidence="6 7" key="1">
    <citation type="submission" date="2014-01" db="EMBL/GenBank/DDBJ databases">
        <authorList>
            <person name="Zuccon D."/>
        </authorList>
    </citation>
    <scope>NUCLEOTIDE SEQUENCE [LARGE SCALE GENOMIC DNA]</scope>
    <source>
        <strain evidence="6 7">Y31</strain>
    </source>
</reference>
<comment type="function">
    <text evidence="4">Conversion of glycerol 3-phosphate to dihydroxyacetone. Uses fumarate or nitrate as electron acceptor.</text>
</comment>
<dbReference type="RefSeq" id="WP_064318775.1">
    <property type="nucleotide sequence ID" value="NZ_JACI01000002.1"/>
</dbReference>
<evidence type="ECO:0000313" key="7">
    <source>
        <dbReference type="Proteomes" id="UP000078358"/>
    </source>
</evidence>
<dbReference type="NCBIfam" id="NF003721">
    <property type="entry name" value="PRK05329.1-4"/>
    <property type="match status" value="1"/>
</dbReference>
<dbReference type="SUPFAM" id="SSF51905">
    <property type="entry name" value="FAD/NAD(P)-binding domain"/>
    <property type="match status" value="1"/>
</dbReference>
<dbReference type="GO" id="GO:0004368">
    <property type="term" value="F:glycerol-3-phosphate dehydrogenase (quinone) activity"/>
    <property type="evidence" value="ECO:0007669"/>
    <property type="project" value="UniProtKB-UniRule"/>
</dbReference>
<dbReference type="HAMAP" id="MF_00753">
    <property type="entry name" value="Glycerol3P_GlpB"/>
    <property type="match status" value="1"/>
</dbReference>
<dbReference type="UniPathway" id="UPA00618">
    <property type="reaction ID" value="UER00673"/>
</dbReference>
<comment type="similarity">
    <text evidence="4">Belongs to the anaerobic G-3-P dehydrogenase subunit B family.</text>
</comment>
<dbReference type="Proteomes" id="UP000078358">
    <property type="component" value="Unassembled WGS sequence"/>
</dbReference>
<dbReference type="NCBIfam" id="TIGR03378">
    <property type="entry name" value="glycerol3P_GlpB"/>
    <property type="match status" value="1"/>
</dbReference>
<dbReference type="GO" id="GO:0009331">
    <property type="term" value="C:glycerol-3-phosphate dehydrogenase (FAD) complex"/>
    <property type="evidence" value="ECO:0007669"/>
    <property type="project" value="InterPro"/>
</dbReference>
<evidence type="ECO:0000256" key="1">
    <source>
        <dbReference type="ARBA" id="ARBA00022630"/>
    </source>
</evidence>
<keyword evidence="3 4" id="KW-0560">Oxidoreductase</keyword>
<gene>
    <name evidence="4" type="primary">glpB</name>
    <name evidence="6" type="ORF">F480_08660</name>
</gene>
<sequence>MNFDVVIIGGGLAGLTCGIRLQQQGKRCVIVNNGQAAMDFSSGAFGLLGETSGTKIAKFDEKQTACLSENHPYRVLGFAQSLAMAQQFERDFSKPLALSGSSAHNHWRVTPLGGLRPAWLSPENSPMLGWTENFAYRKLAILGIEGYHDYQAELFADNLKQQPTFAQCEIITDYLHLPELDELRQSGREFRSVHISQRLEQQIAFDALVREIRQRAQGADAIFLPACFGIDHDELFQRLQQASQATLFELPTLPPSLLGIRQRKALRQLFERAGGVMINGDKAERAEVDENGKILRIFTRLHAEHGLSATHFVLASGSFFSGGLSSEFDRICDPLFGADIQGLGEFNPQDRLSWTAHRFSATQPYQSAGVIINAHCQVRKNGEFLPNLYAAGSVIGGYNGIAENCGSGVAVVTALTVAQQIGGQ</sequence>
<evidence type="ECO:0000313" key="6">
    <source>
        <dbReference type="EMBL" id="OAQ14419.1"/>
    </source>
</evidence>
<dbReference type="NCBIfam" id="NF003720">
    <property type="entry name" value="PRK05329.1-3"/>
    <property type="match status" value="1"/>
</dbReference>
<name>A0A179CWY7_BIBTR</name>